<keyword evidence="2 4" id="KW-0238">DNA-binding</keyword>
<dbReference type="Proteomes" id="UP001317629">
    <property type="component" value="Chromosome"/>
</dbReference>
<feature type="DNA-binding region" description="H-T-H motif" evidence="4">
    <location>
        <begin position="36"/>
        <end position="55"/>
    </location>
</feature>
<evidence type="ECO:0000256" key="3">
    <source>
        <dbReference type="ARBA" id="ARBA00023163"/>
    </source>
</evidence>
<dbReference type="Pfam" id="PF00440">
    <property type="entry name" value="TetR_N"/>
    <property type="match status" value="1"/>
</dbReference>
<protein>
    <submittedName>
        <fullName evidence="6">TetR family transcriptional regulator</fullName>
    </submittedName>
</protein>
<dbReference type="EMBL" id="AP027142">
    <property type="protein sequence ID" value="BDV33474.1"/>
    <property type="molecule type" value="Genomic_DNA"/>
</dbReference>
<organism evidence="6 7">
    <name type="scientific">Methylocystis iwaonis</name>
    <dbReference type="NCBI Taxonomy" id="2885079"/>
    <lineage>
        <taxon>Bacteria</taxon>
        <taxon>Pseudomonadati</taxon>
        <taxon>Pseudomonadota</taxon>
        <taxon>Alphaproteobacteria</taxon>
        <taxon>Hyphomicrobiales</taxon>
        <taxon>Methylocystaceae</taxon>
        <taxon>Methylocystis</taxon>
    </lineage>
</organism>
<dbReference type="PANTHER" id="PTHR30055:SF151">
    <property type="entry name" value="TRANSCRIPTIONAL REGULATORY PROTEIN"/>
    <property type="match status" value="1"/>
</dbReference>
<keyword evidence="7" id="KW-1185">Reference proteome</keyword>
<evidence type="ECO:0000259" key="5">
    <source>
        <dbReference type="PROSITE" id="PS50977"/>
    </source>
</evidence>
<keyword evidence="3" id="KW-0804">Transcription</keyword>
<name>A0ABM8E675_9HYPH</name>
<dbReference type="InterPro" id="IPR041478">
    <property type="entry name" value="TetR_C_27"/>
</dbReference>
<dbReference type="InterPro" id="IPR001647">
    <property type="entry name" value="HTH_TetR"/>
</dbReference>
<evidence type="ECO:0000256" key="2">
    <source>
        <dbReference type="ARBA" id="ARBA00023125"/>
    </source>
</evidence>
<dbReference type="PROSITE" id="PS50977">
    <property type="entry name" value="HTH_TETR_2"/>
    <property type="match status" value="1"/>
</dbReference>
<dbReference type="InterPro" id="IPR009057">
    <property type="entry name" value="Homeodomain-like_sf"/>
</dbReference>
<dbReference type="Pfam" id="PF17935">
    <property type="entry name" value="TetR_C_27"/>
    <property type="match status" value="1"/>
</dbReference>
<accession>A0ABM8E675</accession>
<evidence type="ECO:0000313" key="6">
    <source>
        <dbReference type="EMBL" id="BDV33474.1"/>
    </source>
</evidence>
<dbReference type="SUPFAM" id="SSF46689">
    <property type="entry name" value="Homeodomain-like"/>
    <property type="match status" value="1"/>
</dbReference>
<keyword evidence="1" id="KW-0805">Transcription regulation</keyword>
<dbReference type="InterPro" id="IPR050109">
    <property type="entry name" value="HTH-type_TetR-like_transc_reg"/>
</dbReference>
<sequence>MSAVEDAPNARENEQRARIVATAERLFREIGFQKTTVADIARELRMSPANVYRFFGSKSEIHMAVARQLMGEVEAAAERLASGPGPAAERLRTLVLASEAMNAERYLADRKLHEMVEAALNEHWPLIDDHIDRLDAIYERIIASGMESGEFAKGDAKLASKLVRTACVRFCHPHLMVEFAHRPHPTSAEMVDFCLTALRAGVGS</sequence>
<dbReference type="Gene3D" id="1.10.357.10">
    <property type="entry name" value="Tetracycline Repressor, domain 2"/>
    <property type="match status" value="1"/>
</dbReference>
<dbReference type="InterPro" id="IPR036271">
    <property type="entry name" value="Tet_transcr_reg_TetR-rel_C_sf"/>
</dbReference>
<dbReference type="SUPFAM" id="SSF48498">
    <property type="entry name" value="Tetracyclin repressor-like, C-terminal domain"/>
    <property type="match status" value="1"/>
</dbReference>
<dbReference type="PANTHER" id="PTHR30055">
    <property type="entry name" value="HTH-TYPE TRANSCRIPTIONAL REGULATOR RUTR"/>
    <property type="match status" value="1"/>
</dbReference>
<evidence type="ECO:0000313" key="7">
    <source>
        <dbReference type="Proteomes" id="UP001317629"/>
    </source>
</evidence>
<gene>
    <name evidence="6" type="ORF">SS37A_10030</name>
</gene>
<evidence type="ECO:0000256" key="4">
    <source>
        <dbReference type="PROSITE-ProRule" id="PRU00335"/>
    </source>
</evidence>
<evidence type="ECO:0000256" key="1">
    <source>
        <dbReference type="ARBA" id="ARBA00023015"/>
    </source>
</evidence>
<dbReference type="RefSeq" id="WP_202072186.1">
    <property type="nucleotide sequence ID" value="NZ_AP027142.1"/>
</dbReference>
<reference evidence="6 7" key="1">
    <citation type="journal article" date="2023" name="Int. J. Syst. Evol. Microbiol.">
        <title>Methylocystis iwaonis sp. nov., a type II methane-oxidizing bacterium from surface soil of a rice paddy field in Japan, and emended description of the genus Methylocystis (ex Whittenbury et al. 1970) Bowman et al. 1993.</title>
        <authorList>
            <person name="Kaise H."/>
            <person name="Sawadogo J.B."/>
            <person name="Alam M.S."/>
            <person name="Ueno C."/>
            <person name="Dianou D."/>
            <person name="Shinjo R."/>
            <person name="Asakawa S."/>
        </authorList>
    </citation>
    <scope>NUCLEOTIDE SEQUENCE [LARGE SCALE GENOMIC DNA]</scope>
    <source>
        <strain evidence="6 7">SS37A-Re</strain>
    </source>
</reference>
<dbReference type="PRINTS" id="PR00455">
    <property type="entry name" value="HTHTETR"/>
</dbReference>
<feature type="domain" description="HTH tetR-type" evidence="5">
    <location>
        <begin position="13"/>
        <end position="73"/>
    </location>
</feature>
<proteinExistence type="predicted"/>